<dbReference type="GO" id="GO:0016757">
    <property type="term" value="F:glycosyltransferase activity"/>
    <property type="evidence" value="ECO:0007669"/>
    <property type="project" value="TreeGrafter"/>
</dbReference>
<dbReference type="EMBL" id="CP050063">
    <property type="protein sequence ID" value="QIP13910.1"/>
    <property type="molecule type" value="Genomic_DNA"/>
</dbReference>
<dbReference type="Pfam" id="PF13692">
    <property type="entry name" value="Glyco_trans_1_4"/>
    <property type="match status" value="1"/>
</dbReference>
<evidence type="ECO:0000313" key="2">
    <source>
        <dbReference type="EMBL" id="QIP13910.1"/>
    </source>
</evidence>
<dbReference type="Gene3D" id="3.40.50.2000">
    <property type="entry name" value="Glycogen Phosphorylase B"/>
    <property type="match status" value="3"/>
</dbReference>
<evidence type="ECO:0000259" key="1">
    <source>
        <dbReference type="Pfam" id="PF13439"/>
    </source>
</evidence>
<feature type="domain" description="Glycosyltransferase subfamily 4-like N-terminal" evidence="1">
    <location>
        <begin position="43"/>
        <end position="146"/>
    </location>
</feature>
<dbReference type="AlphaFoldDB" id="A0A6G9AND3"/>
<accession>A0A6G9AND3</accession>
<dbReference type="Pfam" id="PF13439">
    <property type="entry name" value="Glyco_transf_4"/>
    <property type="match status" value="1"/>
</dbReference>
<proteinExistence type="predicted"/>
<organism evidence="2 3">
    <name type="scientific">Spirosoma aureum</name>
    <dbReference type="NCBI Taxonomy" id="2692134"/>
    <lineage>
        <taxon>Bacteria</taxon>
        <taxon>Pseudomonadati</taxon>
        <taxon>Bacteroidota</taxon>
        <taxon>Cytophagia</taxon>
        <taxon>Cytophagales</taxon>
        <taxon>Cytophagaceae</taxon>
        <taxon>Spirosoma</taxon>
    </lineage>
</organism>
<dbReference type="RefSeq" id="WP_167209448.1">
    <property type="nucleotide sequence ID" value="NZ_CP050063.1"/>
</dbReference>
<protein>
    <submittedName>
        <fullName evidence="2">Glycosyltransferase family 4 protein</fullName>
    </submittedName>
</protein>
<dbReference type="KEGG" id="spib:G8759_15465"/>
<dbReference type="Proteomes" id="UP000501802">
    <property type="component" value="Chromosome"/>
</dbReference>
<dbReference type="PANTHER" id="PTHR45947:SF15">
    <property type="entry name" value="TEICHURONIC ACID BIOSYNTHESIS GLYCOSYLTRANSFERASE TUAC-RELATED"/>
    <property type="match status" value="1"/>
</dbReference>
<dbReference type="SUPFAM" id="SSF53756">
    <property type="entry name" value="UDP-Glycosyltransferase/glycogen phosphorylase"/>
    <property type="match status" value="1"/>
</dbReference>
<name>A0A6G9AND3_9BACT</name>
<gene>
    <name evidence="2" type="ORF">G8759_15465</name>
</gene>
<sequence length="312" mass="34984">MRILIVCSGNAPNFDFQLHQAFIYDQVEALKQLDNTLQFDFFFIRGKGLTGYLSCLKNLSDQLKSQAYHCVHAHVALSGLLANLQRQVPVVTTFHGSDINVPLLRGVSLLVEMLSRRTIYISHRLVEKAIYAGKTKRSVIPCGVDFALFRPRPKQHSREQLGLSSDKRYILFSSSFDITVKNYPLAKAALQLLHDETIELLELKNYNRKVVALLLSAVDVALMTSFSEGSPQFVKEALACNCPVVSTDVGDVRLVMGDIPGCYITSYDVADVAEKIRLVLANTAPVVSRGHIQQFDKQLIARQVRSVYRQLR</sequence>
<dbReference type="InterPro" id="IPR050194">
    <property type="entry name" value="Glycosyltransferase_grp1"/>
</dbReference>
<dbReference type="InterPro" id="IPR028098">
    <property type="entry name" value="Glyco_trans_4-like_N"/>
</dbReference>
<reference evidence="2 3" key="1">
    <citation type="submission" date="2020-03" db="EMBL/GenBank/DDBJ databases">
        <authorList>
            <person name="Kim M.K."/>
        </authorList>
    </citation>
    <scope>NUCLEOTIDE SEQUENCE [LARGE SCALE GENOMIC DNA]</scope>
    <source>
        <strain evidence="2 3">BT328</strain>
    </source>
</reference>
<dbReference type="PANTHER" id="PTHR45947">
    <property type="entry name" value="SULFOQUINOVOSYL TRANSFERASE SQD2"/>
    <property type="match status" value="1"/>
</dbReference>
<keyword evidence="3" id="KW-1185">Reference proteome</keyword>
<evidence type="ECO:0000313" key="3">
    <source>
        <dbReference type="Proteomes" id="UP000501802"/>
    </source>
</evidence>
<keyword evidence="2" id="KW-0808">Transferase</keyword>